<name>A0A5N6LFH9_9ASTR</name>
<organism evidence="1 2">
    <name type="scientific">Mikania micrantha</name>
    <name type="common">bitter vine</name>
    <dbReference type="NCBI Taxonomy" id="192012"/>
    <lineage>
        <taxon>Eukaryota</taxon>
        <taxon>Viridiplantae</taxon>
        <taxon>Streptophyta</taxon>
        <taxon>Embryophyta</taxon>
        <taxon>Tracheophyta</taxon>
        <taxon>Spermatophyta</taxon>
        <taxon>Magnoliopsida</taxon>
        <taxon>eudicotyledons</taxon>
        <taxon>Gunneridae</taxon>
        <taxon>Pentapetalae</taxon>
        <taxon>asterids</taxon>
        <taxon>campanulids</taxon>
        <taxon>Asterales</taxon>
        <taxon>Asteraceae</taxon>
        <taxon>Asteroideae</taxon>
        <taxon>Heliantheae alliance</taxon>
        <taxon>Eupatorieae</taxon>
        <taxon>Mikania</taxon>
    </lineage>
</organism>
<dbReference type="PANTHER" id="PTHR46148">
    <property type="entry name" value="CHROMO DOMAIN-CONTAINING PROTEIN"/>
    <property type="match status" value="1"/>
</dbReference>
<sequence>MGMVAVTKVTVTGRRRLKELWLKLSRELSNVHPTFHVSNLKKCLADENLHMPLDEVRIDESMHFIEKPVKIVDREVKKLKNKRIPIVLVK</sequence>
<reference evidence="1 2" key="1">
    <citation type="submission" date="2019-05" db="EMBL/GenBank/DDBJ databases">
        <title>Mikania micrantha, genome provides insights into the molecular mechanism of rapid growth.</title>
        <authorList>
            <person name="Liu B."/>
        </authorList>
    </citation>
    <scope>NUCLEOTIDE SEQUENCE [LARGE SCALE GENOMIC DNA]</scope>
    <source>
        <strain evidence="1">NLD-2019</strain>
        <tissue evidence="1">Leaf</tissue>
    </source>
</reference>
<comment type="caution">
    <text evidence="1">The sequence shown here is derived from an EMBL/GenBank/DDBJ whole genome shotgun (WGS) entry which is preliminary data.</text>
</comment>
<dbReference type="AlphaFoldDB" id="A0A5N6LFH9"/>
<keyword evidence="2" id="KW-1185">Reference proteome</keyword>
<accession>A0A5N6LFH9</accession>
<evidence type="ECO:0000313" key="2">
    <source>
        <dbReference type="Proteomes" id="UP000326396"/>
    </source>
</evidence>
<gene>
    <name evidence="1" type="ORF">E3N88_43272</name>
</gene>
<dbReference type="Proteomes" id="UP000326396">
    <property type="component" value="Unassembled WGS sequence"/>
</dbReference>
<evidence type="ECO:0008006" key="3">
    <source>
        <dbReference type="Google" id="ProtNLM"/>
    </source>
</evidence>
<evidence type="ECO:0000313" key="1">
    <source>
        <dbReference type="EMBL" id="KAD1118212.1"/>
    </source>
</evidence>
<dbReference type="PANTHER" id="PTHR46148:SF59">
    <property type="entry name" value="NUCLEOTIDYLTRANSFERASE, RIBONUCLEASE H"/>
    <property type="match status" value="1"/>
</dbReference>
<protein>
    <recommendedName>
        <fullName evidence="3">Reverse transcriptase domain-containing protein</fullName>
    </recommendedName>
</protein>
<dbReference type="EMBL" id="SZYD01001057">
    <property type="protein sequence ID" value="KAD1118212.1"/>
    <property type="molecule type" value="Genomic_DNA"/>
</dbReference>
<dbReference type="OrthoDB" id="1633836at2759"/>
<proteinExistence type="predicted"/>